<dbReference type="InterPro" id="IPR001764">
    <property type="entry name" value="Glyco_hydro_3_N"/>
</dbReference>
<dbReference type="PANTHER" id="PTHR30480">
    <property type="entry name" value="BETA-HEXOSAMINIDASE-RELATED"/>
    <property type="match status" value="1"/>
</dbReference>
<dbReference type="EMBL" id="CP018191">
    <property type="protein sequence ID" value="APH54556.1"/>
    <property type="molecule type" value="Genomic_DNA"/>
</dbReference>
<keyword evidence="5 7" id="KW-0326">Glycosidase</keyword>
<dbReference type="GO" id="GO:0009254">
    <property type="term" value="P:peptidoglycan turnover"/>
    <property type="evidence" value="ECO:0007669"/>
    <property type="project" value="TreeGrafter"/>
</dbReference>
<dbReference type="NCBIfam" id="NF003740">
    <property type="entry name" value="PRK05337.1"/>
    <property type="match status" value="1"/>
</dbReference>
<organism evidence="7 8">
    <name type="scientific">Granulibacter bethesdensis</name>
    <dbReference type="NCBI Taxonomy" id="364410"/>
    <lineage>
        <taxon>Bacteria</taxon>
        <taxon>Pseudomonadati</taxon>
        <taxon>Pseudomonadota</taxon>
        <taxon>Alphaproteobacteria</taxon>
        <taxon>Acetobacterales</taxon>
        <taxon>Acetobacteraceae</taxon>
        <taxon>Granulibacter</taxon>
    </lineage>
</organism>
<keyword evidence="4 7" id="KW-0378">Hydrolase</keyword>
<evidence type="ECO:0000256" key="1">
    <source>
        <dbReference type="ARBA" id="ARBA00001231"/>
    </source>
</evidence>
<evidence type="ECO:0000256" key="5">
    <source>
        <dbReference type="ARBA" id="ARBA00023295"/>
    </source>
</evidence>
<dbReference type="RefSeq" id="WP_072572565.1">
    <property type="nucleotide sequence ID" value="NZ_CP018191.1"/>
</dbReference>
<comment type="catalytic activity">
    <reaction evidence="1">
        <text>Hydrolysis of terminal non-reducing N-acetyl-D-hexosamine residues in N-acetyl-beta-D-hexosaminides.</text>
        <dbReference type="EC" id="3.2.1.52"/>
    </reaction>
</comment>
<gene>
    <name evidence="7" type="ORF">GbCGDNIH9_1258</name>
</gene>
<evidence type="ECO:0000313" key="8">
    <source>
        <dbReference type="Proteomes" id="UP000182373"/>
    </source>
</evidence>
<name>A0AAC9K769_9PROT</name>
<dbReference type="InterPro" id="IPR036962">
    <property type="entry name" value="Glyco_hydro_3_N_sf"/>
</dbReference>
<evidence type="ECO:0000256" key="2">
    <source>
        <dbReference type="ARBA" id="ARBA00005336"/>
    </source>
</evidence>
<evidence type="ECO:0000256" key="3">
    <source>
        <dbReference type="ARBA" id="ARBA00012663"/>
    </source>
</evidence>
<accession>A0AAC9K769</accession>
<proteinExistence type="inferred from homology"/>
<dbReference type="Gene3D" id="3.20.20.300">
    <property type="entry name" value="Glycoside hydrolase, family 3, N-terminal domain"/>
    <property type="match status" value="1"/>
</dbReference>
<evidence type="ECO:0000313" key="7">
    <source>
        <dbReference type="EMBL" id="APH54556.1"/>
    </source>
</evidence>
<dbReference type="PROSITE" id="PS00775">
    <property type="entry name" value="GLYCOSYL_HYDROL_F3"/>
    <property type="match status" value="1"/>
</dbReference>
<evidence type="ECO:0000256" key="4">
    <source>
        <dbReference type="ARBA" id="ARBA00022801"/>
    </source>
</evidence>
<sequence>MKAAIIGLSGLALTPAEEVMLHTQHPAGVILFRRNISDPAQLKALTARLRSILPSEAALLVDQEGGRVARLRPPHWRSHPPAAVIGRLYEADKEGGLRAAWLTGALIGLDCVGAGFDVVCAPVLDLLVPGAHDIVGDRAYGTDPDTVTLLGGAVMEGLLAAGVRPVMKHVPGHGRAYADSHLELPVVPDELPAELEPFVRNAARFAGLPVWAMTAHILYEAWDRLRPATLSPVVIGQIIRQRIGFNGLLVSDDIAMKALSGDPVSLTRQTLAAGCDAVLHCTGVTAETQAVLEGCPSLTEQAHALLESRPVASISIADGESLAQERERLGLLEDGIRAKDPTEGHHPA</sequence>
<dbReference type="PANTHER" id="PTHR30480:SF13">
    <property type="entry name" value="BETA-HEXOSAMINIDASE"/>
    <property type="match status" value="1"/>
</dbReference>
<dbReference type="Proteomes" id="UP000182373">
    <property type="component" value="Chromosome"/>
</dbReference>
<dbReference type="Pfam" id="PF00933">
    <property type="entry name" value="Glyco_hydro_3"/>
    <property type="match status" value="1"/>
</dbReference>
<reference evidence="8" key="1">
    <citation type="submission" date="2016-11" db="EMBL/GenBank/DDBJ databases">
        <title>Comparative genomic and phenotypic analysis of Granulibacter bethesdensis clinical isolates from patients with chronic granulomatous disease.</title>
        <authorList>
            <person name="Zarember K.A."/>
            <person name="Porcella S.F."/>
            <person name="Chu J."/>
            <person name="Ding L."/>
            <person name="Dahlstrom E."/>
            <person name="Barbian K."/>
            <person name="Martens C."/>
            <person name="Sykora L."/>
            <person name="Kramer S."/>
            <person name="Pettinato A.M."/>
            <person name="Hong H."/>
            <person name="Wald G."/>
            <person name="Berg L.J."/>
            <person name="Rogge L.S."/>
            <person name="Greenberg D.E."/>
            <person name="Falcone E.L."/>
            <person name="Neves J.F."/>
            <person name="Simoes M.J."/>
            <person name="Casal M."/>
            <person name="Rodriguez-Lopez F.C."/>
            <person name="Zelazny A."/>
            <person name="Gallin J.I."/>
            <person name="Holland S.M."/>
        </authorList>
    </citation>
    <scope>NUCLEOTIDE SEQUENCE [LARGE SCALE GENOMIC DNA]</scope>
    <source>
        <strain evidence="8">NIH9.1</strain>
    </source>
</reference>
<feature type="domain" description="Glycoside hydrolase family 3 N-terminal" evidence="6">
    <location>
        <begin position="17"/>
        <end position="295"/>
    </location>
</feature>
<dbReference type="EC" id="3.2.1.52" evidence="3"/>
<protein>
    <recommendedName>
        <fullName evidence="3">beta-N-acetylhexosaminidase</fullName>
        <ecNumber evidence="3">3.2.1.52</ecNumber>
    </recommendedName>
</protein>
<comment type="similarity">
    <text evidence="2">Belongs to the glycosyl hydrolase 3 family.</text>
</comment>
<dbReference type="GO" id="GO:0004563">
    <property type="term" value="F:beta-N-acetylhexosaminidase activity"/>
    <property type="evidence" value="ECO:0007669"/>
    <property type="project" value="UniProtKB-EC"/>
</dbReference>
<dbReference type="InterPro" id="IPR019800">
    <property type="entry name" value="Glyco_hydro_3_AS"/>
</dbReference>
<dbReference type="GO" id="GO:0005975">
    <property type="term" value="P:carbohydrate metabolic process"/>
    <property type="evidence" value="ECO:0007669"/>
    <property type="project" value="InterPro"/>
</dbReference>
<dbReference type="SUPFAM" id="SSF51445">
    <property type="entry name" value="(Trans)glycosidases"/>
    <property type="match status" value="1"/>
</dbReference>
<dbReference type="AlphaFoldDB" id="A0AAC9K769"/>
<dbReference type="InterPro" id="IPR017853">
    <property type="entry name" value="GH"/>
</dbReference>
<evidence type="ECO:0000259" key="6">
    <source>
        <dbReference type="Pfam" id="PF00933"/>
    </source>
</evidence>
<dbReference type="InterPro" id="IPR050226">
    <property type="entry name" value="NagZ_Beta-hexosaminidase"/>
</dbReference>